<evidence type="ECO:0000313" key="2">
    <source>
        <dbReference type="Proteomes" id="UP000499080"/>
    </source>
</evidence>
<evidence type="ECO:0000313" key="1">
    <source>
        <dbReference type="EMBL" id="GBM17738.1"/>
    </source>
</evidence>
<name>A0A4Y2DPN9_ARAVE</name>
<dbReference type="Proteomes" id="UP000499080">
    <property type="component" value="Unassembled WGS sequence"/>
</dbReference>
<dbReference type="AlphaFoldDB" id="A0A4Y2DPN9"/>
<accession>A0A4Y2DPN9</accession>
<gene>
    <name evidence="1" type="ORF">AVEN_56049_1</name>
</gene>
<protein>
    <submittedName>
        <fullName evidence="1">Uncharacterized protein</fullName>
    </submittedName>
</protein>
<comment type="caution">
    <text evidence="1">The sequence shown here is derived from an EMBL/GenBank/DDBJ whole genome shotgun (WGS) entry which is preliminary data.</text>
</comment>
<dbReference type="EMBL" id="BGPR01000393">
    <property type="protein sequence ID" value="GBM17738.1"/>
    <property type="molecule type" value="Genomic_DNA"/>
</dbReference>
<proteinExistence type="predicted"/>
<sequence length="90" mass="10211">MQIDYIVQTCKNLETPPKSLDFTGRTTKKLSLEIGCHEMLTKLVPKAGHSREVQAIPLAQREVFFPPAIQVDRLGRSFMEAPKFVLRTLV</sequence>
<reference evidence="1 2" key="1">
    <citation type="journal article" date="2019" name="Sci. Rep.">
        <title>Orb-weaving spider Araneus ventricosus genome elucidates the spidroin gene catalogue.</title>
        <authorList>
            <person name="Kono N."/>
            <person name="Nakamura H."/>
            <person name="Ohtoshi R."/>
            <person name="Moran D.A.P."/>
            <person name="Shinohara A."/>
            <person name="Yoshida Y."/>
            <person name="Fujiwara M."/>
            <person name="Mori M."/>
            <person name="Tomita M."/>
            <person name="Arakawa K."/>
        </authorList>
    </citation>
    <scope>NUCLEOTIDE SEQUENCE [LARGE SCALE GENOMIC DNA]</scope>
</reference>
<keyword evidence="2" id="KW-1185">Reference proteome</keyword>
<organism evidence="1 2">
    <name type="scientific">Araneus ventricosus</name>
    <name type="common">Orbweaver spider</name>
    <name type="synonym">Epeira ventricosa</name>
    <dbReference type="NCBI Taxonomy" id="182803"/>
    <lineage>
        <taxon>Eukaryota</taxon>
        <taxon>Metazoa</taxon>
        <taxon>Ecdysozoa</taxon>
        <taxon>Arthropoda</taxon>
        <taxon>Chelicerata</taxon>
        <taxon>Arachnida</taxon>
        <taxon>Araneae</taxon>
        <taxon>Araneomorphae</taxon>
        <taxon>Entelegynae</taxon>
        <taxon>Araneoidea</taxon>
        <taxon>Araneidae</taxon>
        <taxon>Araneus</taxon>
    </lineage>
</organism>